<evidence type="ECO:0000313" key="1">
    <source>
        <dbReference type="EMBL" id="VDK29780.1"/>
    </source>
</evidence>
<evidence type="ECO:0000313" key="2">
    <source>
        <dbReference type="Proteomes" id="UP000271098"/>
    </source>
</evidence>
<evidence type="ECO:0000313" key="3">
    <source>
        <dbReference type="WBParaSite" id="GPUH_0000130901-mRNA-1"/>
    </source>
</evidence>
<dbReference type="Proteomes" id="UP000271098">
    <property type="component" value="Unassembled WGS sequence"/>
</dbReference>
<reference evidence="1 2" key="2">
    <citation type="submission" date="2018-11" db="EMBL/GenBank/DDBJ databases">
        <authorList>
            <consortium name="Pathogen Informatics"/>
        </authorList>
    </citation>
    <scope>NUCLEOTIDE SEQUENCE [LARGE SCALE GENOMIC DNA]</scope>
</reference>
<organism evidence="3">
    <name type="scientific">Gongylonema pulchrum</name>
    <dbReference type="NCBI Taxonomy" id="637853"/>
    <lineage>
        <taxon>Eukaryota</taxon>
        <taxon>Metazoa</taxon>
        <taxon>Ecdysozoa</taxon>
        <taxon>Nematoda</taxon>
        <taxon>Chromadorea</taxon>
        <taxon>Rhabditida</taxon>
        <taxon>Spirurina</taxon>
        <taxon>Spiruromorpha</taxon>
        <taxon>Spiruroidea</taxon>
        <taxon>Gongylonematidae</taxon>
        <taxon>Gongylonema</taxon>
    </lineage>
</organism>
<proteinExistence type="predicted"/>
<name>A0A183CXW7_9BILA</name>
<dbReference type="OrthoDB" id="5842634at2759"/>
<dbReference type="EMBL" id="UYRT01001528">
    <property type="protein sequence ID" value="VDK29780.1"/>
    <property type="molecule type" value="Genomic_DNA"/>
</dbReference>
<gene>
    <name evidence="1" type="ORF">GPUH_LOCUS1306</name>
</gene>
<reference evidence="3" key="1">
    <citation type="submission" date="2016-06" db="UniProtKB">
        <authorList>
            <consortium name="WormBaseParasite"/>
        </authorList>
    </citation>
    <scope>IDENTIFICATION</scope>
</reference>
<keyword evidence="2" id="KW-1185">Reference proteome</keyword>
<dbReference type="AlphaFoldDB" id="A0A183CXW7"/>
<sequence length="144" mass="15953">MYVIVLESRYAWVRLCDGDRPPSFAAATATIKALKALELKELIPGTPCIVSTRFHPLDFVNDGISYEQNEPVINCDVQFESYARAIVEEYDSTAKTASVRLVDFGIQLFQIDVTQIKPLISAFGGPPLAVRLQIDVLPQVLHSS</sequence>
<protein>
    <submittedName>
        <fullName evidence="3">RLAN domain-containing protein</fullName>
    </submittedName>
</protein>
<dbReference type="WBParaSite" id="GPUH_0000130901-mRNA-1">
    <property type="protein sequence ID" value="GPUH_0000130901-mRNA-1"/>
    <property type="gene ID" value="GPUH_0000130901"/>
</dbReference>
<accession>A0A183CXW7</accession>